<reference evidence="1" key="1">
    <citation type="submission" date="2022-08" db="EMBL/GenBank/DDBJ databases">
        <authorList>
            <person name="Kallberg Y."/>
            <person name="Tangrot J."/>
            <person name="Rosling A."/>
        </authorList>
    </citation>
    <scope>NUCLEOTIDE SEQUENCE</scope>
    <source>
        <strain evidence="1">Wild A</strain>
    </source>
</reference>
<evidence type="ECO:0000313" key="2">
    <source>
        <dbReference type="Proteomes" id="UP001153678"/>
    </source>
</evidence>
<organism evidence="1 2">
    <name type="scientific">Funneliformis geosporum</name>
    <dbReference type="NCBI Taxonomy" id="1117311"/>
    <lineage>
        <taxon>Eukaryota</taxon>
        <taxon>Fungi</taxon>
        <taxon>Fungi incertae sedis</taxon>
        <taxon>Mucoromycota</taxon>
        <taxon>Glomeromycotina</taxon>
        <taxon>Glomeromycetes</taxon>
        <taxon>Glomerales</taxon>
        <taxon>Glomeraceae</taxon>
        <taxon>Funneliformis</taxon>
    </lineage>
</organism>
<name>A0A9W4T4Q4_9GLOM</name>
<evidence type="ECO:0000313" key="1">
    <source>
        <dbReference type="EMBL" id="CAI2192507.1"/>
    </source>
</evidence>
<protein>
    <submittedName>
        <fullName evidence="1">4259_t:CDS:1</fullName>
    </submittedName>
</protein>
<dbReference type="Proteomes" id="UP001153678">
    <property type="component" value="Unassembled WGS sequence"/>
</dbReference>
<dbReference type="AlphaFoldDB" id="A0A9W4T4Q4"/>
<dbReference type="OrthoDB" id="2351769at2759"/>
<dbReference type="EMBL" id="CAMKVN010008414">
    <property type="protein sequence ID" value="CAI2192507.1"/>
    <property type="molecule type" value="Genomic_DNA"/>
</dbReference>
<gene>
    <name evidence="1" type="ORF">FWILDA_LOCUS15611</name>
</gene>
<keyword evidence="2" id="KW-1185">Reference proteome</keyword>
<proteinExistence type="predicted"/>
<accession>A0A9W4T4Q4</accession>
<feature type="non-terminal residue" evidence="1">
    <location>
        <position position="1"/>
    </location>
</feature>
<sequence length="119" mass="13788">TNFDDFIKPIFEEIKCLENGLIMQTIYGDTWIVGGNDLAGVKQHSAIHSCQMCNITNNQLTNPSYDHMRNTRFHYDTEEQFLEIDSQHTKIPQDAYHSMAEKEHILLEATFSILAKRLL</sequence>
<comment type="caution">
    <text evidence="1">The sequence shown here is derived from an EMBL/GenBank/DDBJ whole genome shotgun (WGS) entry which is preliminary data.</text>
</comment>